<protein>
    <submittedName>
        <fullName evidence="1">Uncharacterized protein</fullName>
    </submittedName>
</protein>
<name>A0ABN7EPH2_9FLAO</name>
<dbReference type="Proteomes" id="UP000474567">
    <property type="component" value="Unassembled WGS sequence"/>
</dbReference>
<keyword evidence="2" id="KW-1185">Reference proteome</keyword>
<organism evidence="1 2">
    <name type="scientific">Flavobacterium collinsii</name>
    <dbReference type="NCBI Taxonomy" id="1114861"/>
    <lineage>
        <taxon>Bacteria</taxon>
        <taxon>Pseudomonadati</taxon>
        <taxon>Bacteroidota</taxon>
        <taxon>Flavobacteriia</taxon>
        <taxon>Flavobacteriales</taxon>
        <taxon>Flavobacteriaceae</taxon>
        <taxon>Flavobacterium</taxon>
    </lineage>
</organism>
<evidence type="ECO:0000313" key="2">
    <source>
        <dbReference type="Proteomes" id="UP000474567"/>
    </source>
</evidence>
<reference evidence="1 2" key="1">
    <citation type="submission" date="2020-02" db="EMBL/GenBank/DDBJ databases">
        <authorList>
            <person name="Criscuolo A."/>
        </authorList>
    </citation>
    <scope>NUCLEOTIDE SEQUENCE [LARGE SCALE GENOMIC DNA]</scope>
    <source>
        <strain evidence="1">CECT7796</strain>
    </source>
</reference>
<gene>
    <name evidence="1" type="ORF">FLACOL7796_04060</name>
</gene>
<sequence length="49" mass="5730">MFFLRLNLKQGELIYLMNEKGEDFTGIYEGEYNSSNETFRFGSVSKLVI</sequence>
<accession>A0ABN7EPH2</accession>
<proteinExistence type="predicted"/>
<dbReference type="EMBL" id="CADCST010000125">
    <property type="protein sequence ID" value="CAA9202037.1"/>
    <property type="molecule type" value="Genomic_DNA"/>
</dbReference>
<comment type="caution">
    <text evidence="1">The sequence shown here is derived from an EMBL/GenBank/DDBJ whole genome shotgun (WGS) entry which is preliminary data.</text>
</comment>
<evidence type="ECO:0000313" key="1">
    <source>
        <dbReference type="EMBL" id="CAA9202037.1"/>
    </source>
</evidence>